<evidence type="ECO:0000313" key="6">
    <source>
        <dbReference type="EMBL" id="KAG2463256.1"/>
    </source>
</evidence>
<dbReference type="AlphaFoldDB" id="A0A8X8BPM5"/>
<feature type="region of interest" description="Disordered" evidence="2">
    <location>
        <begin position="196"/>
        <end position="217"/>
    </location>
</feature>
<organism evidence="6 7">
    <name type="scientific">Polypterus senegalus</name>
    <name type="common">Senegal bichir</name>
    <dbReference type="NCBI Taxonomy" id="55291"/>
    <lineage>
        <taxon>Eukaryota</taxon>
        <taxon>Metazoa</taxon>
        <taxon>Chordata</taxon>
        <taxon>Craniata</taxon>
        <taxon>Vertebrata</taxon>
        <taxon>Euteleostomi</taxon>
        <taxon>Actinopterygii</taxon>
        <taxon>Polypteriformes</taxon>
        <taxon>Polypteridae</taxon>
        <taxon>Polypterus</taxon>
    </lineage>
</organism>
<feature type="transmembrane region" description="Helical" evidence="3">
    <location>
        <begin position="907"/>
        <end position="932"/>
    </location>
</feature>
<dbReference type="SUPFAM" id="SSF49723">
    <property type="entry name" value="Lipase/lipooxygenase domain (PLAT/LH2 domain)"/>
    <property type="match status" value="1"/>
</dbReference>
<dbReference type="PROSITE" id="PS50095">
    <property type="entry name" value="PLAT"/>
    <property type="match status" value="1"/>
</dbReference>
<dbReference type="InterPro" id="IPR051223">
    <property type="entry name" value="Polycystin"/>
</dbReference>
<dbReference type="PANTHER" id="PTHR10877">
    <property type="entry name" value="POLYCYSTIN FAMILY MEMBER"/>
    <property type="match status" value="1"/>
</dbReference>
<feature type="signal peptide" evidence="4">
    <location>
        <begin position="1"/>
        <end position="24"/>
    </location>
</feature>
<evidence type="ECO:0000256" key="1">
    <source>
        <dbReference type="PROSITE-ProRule" id="PRU00152"/>
    </source>
</evidence>
<feature type="chain" id="PRO_5036447069" evidence="4">
    <location>
        <begin position="25"/>
        <end position="1124"/>
    </location>
</feature>
<feature type="transmembrane region" description="Helical" evidence="3">
    <location>
        <begin position="990"/>
        <end position="1013"/>
    </location>
</feature>
<evidence type="ECO:0000259" key="5">
    <source>
        <dbReference type="PROSITE" id="PS50095"/>
    </source>
</evidence>
<evidence type="ECO:0000256" key="3">
    <source>
        <dbReference type="SAM" id="Phobius"/>
    </source>
</evidence>
<keyword evidence="3" id="KW-1133">Transmembrane helix</keyword>
<dbReference type="Proteomes" id="UP000886611">
    <property type="component" value="Unassembled WGS sequence"/>
</dbReference>
<dbReference type="PANTHER" id="PTHR10877:SF185">
    <property type="entry name" value="POLYCYSTIN FAMILY RECEPTOR FOR EGG JELLY"/>
    <property type="match status" value="1"/>
</dbReference>
<name>A0A8X8BPM5_POLSE</name>
<accession>A0A8X8BPM5</accession>
<evidence type="ECO:0000313" key="7">
    <source>
        <dbReference type="Proteomes" id="UP000886611"/>
    </source>
</evidence>
<comment type="caution">
    <text evidence="1">Lacks conserved residue(s) required for the propagation of feature annotation.</text>
</comment>
<feature type="non-terminal residue" evidence="6">
    <location>
        <position position="1"/>
    </location>
</feature>
<feature type="domain" description="PLAT" evidence="5">
    <location>
        <begin position="717"/>
        <end position="834"/>
    </location>
</feature>
<feature type="non-terminal residue" evidence="6">
    <location>
        <position position="1124"/>
    </location>
</feature>
<sequence>MRVSSSSCASCLVCLLGLASLALGLTRHMQCTSPEDGVVYWCVWQGELPVENISRAPCPLEYVPMCPTEAEPRHGAPKIGCTDGTCLQSRLASESTIRAIESILLFTNKTVVIPVNTNPEITFCVLQNIGFTVFVRGGDKNINIPATDYLEPESDTRPECKLSPVKLNYMFTVSGNYTVDIQAGGKSAKNVTVQVLPSGPGQAQPPTTTLSQPADPPPSEELFSFLVSLLEVDCAAKRQARENLLLSSFQDPLQSSDEAQTMAKRLNALTSKSTDLTPGSQTAALDRLVTLSTFLDSQAQRGQSLSATVEVSRLVMSTVSNVLEAFQLTRERSGDTAYQEEALKDTFQVLDSVSDAVQAGIATGSESTVLQSESVNVTLKKCDKDVAEDCLQIPNCTNCFYPELPAADSLPPNAALQVGIYEFDSDPYAWAPGGGNMSTSVTSVRMLAVGAKNEKTELPVETFEIIMTNKENISAMPVVLRPKDSKGLSTIQAVELTWSEFTDYFVQFSAPRGVHFLVNVSLPDYDDSISCTLPSSAQSQCNLSSLEKPKHPYVLPVPQPSSLSDGDLFIATFSVFAASPGSHQNNTLTLEVTVFSATCLDFDGQQNSWTPATCAVGSQVTKDQVHCVCSPGSRSLLKSFPRSLAAKVFVAPNLIDLSTLLDRLKTLKQNFATVSMAGTIVFLYLCLVAVGLKRYKKDEIHRDRAIILADNDPYDKMIYLLTTYTGSRRRAGTSANVYVRLRGSDGVSEHHVLNQHEPVTFMRGDINTFLVTAAHDLGELESIDIWHDNSGPSPDWYLSRVKVVHFYSKREWYFMCRTWLRPQGPWGRFVVLTPEDRLTPGDYFQMQILFSLYDSSLWFSVFSRVVPSFFNRLERLSCCVSLDMTGLLLNLIFLRSQNFDSVPERDLLQTVIVSLQCAVILMVLHAILFTLFQISHQDQEAAMQKPLVAPSDGEWPDWDLTVRPLTWLTSEELQRQMSGKRSQGAKCCQAMAFILVVALIAISFVFISIYGLYYTPKESLTWVYTSILSFFQSLFIVQPLKCLIFTALHAFAKKHASGLSWPGRGRVVKADHKMLPCAIEKRRLHVVLKMLRRTKLYDIPPELRRKPTRLDEGTRDDASNPDVC</sequence>
<dbReference type="InterPro" id="IPR001024">
    <property type="entry name" value="PLAT/LH2_dom"/>
</dbReference>
<keyword evidence="4" id="KW-0732">Signal</keyword>
<evidence type="ECO:0000256" key="2">
    <source>
        <dbReference type="SAM" id="MobiDB-lite"/>
    </source>
</evidence>
<dbReference type="EMBL" id="JAATIS010004040">
    <property type="protein sequence ID" value="KAG2463256.1"/>
    <property type="molecule type" value="Genomic_DNA"/>
</dbReference>
<gene>
    <name evidence="6" type="primary">Pkdrej_0</name>
    <name evidence="6" type="ORF">GTO96_0000035</name>
</gene>
<keyword evidence="7" id="KW-1185">Reference proteome</keyword>
<keyword evidence="3" id="KW-0812">Transmembrane</keyword>
<dbReference type="GO" id="GO:0050982">
    <property type="term" value="P:detection of mechanical stimulus"/>
    <property type="evidence" value="ECO:0007669"/>
    <property type="project" value="TreeGrafter"/>
</dbReference>
<dbReference type="Gene3D" id="2.60.60.20">
    <property type="entry name" value="PLAT/LH2 domain"/>
    <property type="match status" value="1"/>
</dbReference>
<proteinExistence type="predicted"/>
<feature type="transmembrane region" description="Helical" evidence="3">
    <location>
        <begin position="671"/>
        <end position="692"/>
    </location>
</feature>
<dbReference type="GO" id="GO:0016020">
    <property type="term" value="C:membrane"/>
    <property type="evidence" value="ECO:0007669"/>
    <property type="project" value="TreeGrafter"/>
</dbReference>
<dbReference type="SMART" id="SM00308">
    <property type="entry name" value="LH2"/>
    <property type="match status" value="1"/>
</dbReference>
<feature type="transmembrane region" description="Helical" evidence="3">
    <location>
        <begin position="1019"/>
        <end position="1037"/>
    </location>
</feature>
<evidence type="ECO:0000256" key="4">
    <source>
        <dbReference type="SAM" id="SignalP"/>
    </source>
</evidence>
<dbReference type="Pfam" id="PF01477">
    <property type="entry name" value="PLAT"/>
    <property type="match status" value="1"/>
</dbReference>
<reference evidence="6 7" key="1">
    <citation type="journal article" date="2021" name="Cell">
        <title>Tracing the genetic footprints of vertebrate landing in non-teleost ray-finned fishes.</title>
        <authorList>
            <person name="Bi X."/>
            <person name="Wang K."/>
            <person name="Yang L."/>
            <person name="Pan H."/>
            <person name="Jiang H."/>
            <person name="Wei Q."/>
            <person name="Fang M."/>
            <person name="Yu H."/>
            <person name="Zhu C."/>
            <person name="Cai Y."/>
            <person name="He Y."/>
            <person name="Gan X."/>
            <person name="Zeng H."/>
            <person name="Yu D."/>
            <person name="Zhu Y."/>
            <person name="Jiang H."/>
            <person name="Qiu Q."/>
            <person name="Yang H."/>
            <person name="Zhang Y.E."/>
            <person name="Wang W."/>
            <person name="Zhu M."/>
            <person name="He S."/>
            <person name="Zhang G."/>
        </authorList>
    </citation>
    <scope>NUCLEOTIDE SEQUENCE [LARGE SCALE GENOMIC DNA]</scope>
    <source>
        <strain evidence="6">Bchr_013</strain>
    </source>
</reference>
<protein>
    <submittedName>
        <fullName evidence="6">PKDRE protein</fullName>
    </submittedName>
</protein>
<dbReference type="InterPro" id="IPR036392">
    <property type="entry name" value="PLAT/LH2_dom_sf"/>
</dbReference>
<comment type="caution">
    <text evidence="6">The sequence shown here is derived from an EMBL/GenBank/DDBJ whole genome shotgun (WGS) entry which is preliminary data.</text>
</comment>
<dbReference type="GO" id="GO:0005262">
    <property type="term" value="F:calcium channel activity"/>
    <property type="evidence" value="ECO:0007669"/>
    <property type="project" value="TreeGrafter"/>
</dbReference>
<keyword evidence="3" id="KW-0472">Membrane</keyword>
<feature type="transmembrane region" description="Helical" evidence="3">
    <location>
        <begin position="876"/>
        <end position="895"/>
    </location>
</feature>